<evidence type="ECO:0000256" key="2">
    <source>
        <dbReference type="ARBA" id="ARBA00022741"/>
    </source>
</evidence>
<organism evidence="12 13">
    <name type="scientific">Faecalitalea cylindroides</name>
    <dbReference type="NCBI Taxonomy" id="39483"/>
    <lineage>
        <taxon>Bacteria</taxon>
        <taxon>Bacillati</taxon>
        <taxon>Bacillota</taxon>
        <taxon>Erysipelotrichia</taxon>
        <taxon>Erysipelotrichales</taxon>
        <taxon>Erysipelotrichaceae</taxon>
        <taxon>Faecalitalea</taxon>
    </lineage>
</organism>
<dbReference type="Gene3D" id="2.40.10.170">
    <property type="match status" value="1"/>
</dbReference>
<dbReference type="InterPro" id="IPR047112">
    <property type="entry name" value="RecG/Mfd"/>
</dbReference>
<keyword evidence="4 9" id="KW-0378">Hydrolase</keyword>
<dbReference type="Pfam" id="PF00270">
    <property type="entry name" value="DEAD"/>
    <property type="match status" value="1"/>
</dbReference>
<evidence type="ECO:0000256" key="6">
    <source>
        <dbReference type="ARBA" id="ARBA00022840"/>
    </source>
</evidence>
<evidence type="ECO:0000256" key="4">
    <source>
        <dbReference type="ARBA" id="ARBA00022801"/>
    </source>
</evidence>
<dbReference type="Pfam" id="PF03461">
    <property type="entry name" value="TRCF"/>
    <property type="match status" value="1"/>
</dbReference>
<dbReference type="GO" id="GO:0005737">
    <property type="term" value="C:cytoplasm"/>
    <property type="evidence" value="ECO:0007669"/>
    <property type="project" value="UniProtKB-SubCell"/>
</dbReference>
<dbReference type="InterPro" id="IPR027417">
    <property type="entry name" value="P-loop_NTPase"/>
</dbReference>
<dbReference type="PROSITE" id="PS51192">
    <property type="entry name" value="HELICASE_ATP_BIND_1"/>
    <property type="match status" value="1"/>
</dbReference>
<dbReference type="InterPro" id="IPR003711">
    <property type="entry name" value="CarD-like/TRCF_RID"/>
</dbReference>
<keyword evidence="5" id="KW-0347">Helicase</keyword>
<dbReference type="InterPro" id="IPR037235">
    <property type="entry name" value="TRCF-like_C_D7"/>
</dbReference>
<dbReference type="InterPro" id="IPR014001">
    <property type="entry name" value="Helicase_ATP-bd"/>
</dbReference>
<dbReference type="SMART" id="SM00487">
    <property type="entry name" value="DEXDc"/>
    <property type="match status" value="1"/>
</dbReference>
<evidence type="ECO:0000259" key="10">
    <source>
        <dbReference type="PROSITE" id="PS51192"/>
    </source>
</evidence>
<dbReference type="GO" id="GO:0003684">
    <property type="term" value="F:damaged DNA binding"/>
    <property type="evidence" value="ECO:0007669"/>
    <property type="project" value="InterPro"/>
</dbReference>
<dbReference type="InterPro" id="IPR036101">
    <property type="entry name" value="CarD-like/TRCF_RID_sf"/>
</dbReference>
<keyword evidence="1 9" id="KW-0963">Cytoplasm</keyword>
<dbReference type="InterPro" id="IPR004576">
    <property type="entry name" value="Mfd"/>
</dbReference>
<sequence length="1134" mass="131091">MNNQEVIFDKLKDNEVVKEILLNQDHVGNLFDMEEALVLATAFKQDHKSRLIVKKNRYEAQQLFQRLSMLEENVLLFVMEESLRVQSIASSPEDREGMIYALTKIVRSDESMLVVCNTAALLRFLPDIEYFKENLIDLKVDQTCSMKELRSHLNQSGYAKVNYVDKPCTYACRGGIIDIFSLEYDYPIRIEFFDTEIESIRFFNEQTQRTIRSIDSVEIGPATDILLTNQQIETIKEAVFEKLEKEKKSLVDDAKDMLIDHVEADMRALENHDTDAYLYRYYSYIPCHSILDYFDGQVVLSSKEEVEKYSKQLNEENISFIQELVQDYKALPKYTMFHDLYVLLKQQDVLEFHEFLDFDHPITSNIFPLEKANQPVLNILQDIGQEKVYFALEKEDKKHIQNILLENDDLKLNVEFIDPIFYEGFVYEDIRVYTKYELFYRSIHRAKYQKTFKDGQILENVLELEKNDYVVHEHYGIGQYLGIVQRVQNNKTKDYLHIVYKGGDELFVPLNQFQLVRKYISKEGVGVPLSQLGSNKWEKTKEKVNQKVEEIAGRLVELYAARNENIGFAFSKDDALQKEFEDAFEYEATPDQIQATEEIKREMEKPKPMDHLLCGDVGFGKTEVAMRCAFKAVSNNKQVAFLCPTTILSMQHYQTLKKRFENVGVNIALVNRFVENSRIKDIQKGLAAGTIDIVVGTHKLLNKNFKYKDLGFLIIDEEQRFGVEHKEKIKEMKNSIDVLVLSATPIPRTLQMSLIGVRTISQLNTPPAQRHPIQTYVMEKKGSVIKEIIQRELSRGGQVFYLYNRISNIYITAKNLQADFKNVGIAVVHGRMDKEEIEDTMVDFANGKYKILVCTSIIETGLDIANANTIIIEDADRFGLSQLYQIRGRVGRRDKIGYCYLMIQPHKELTEVAQKRLKSIKEFTQLGSGYKIAMRDLTIRGAGDMLGASQSGFIDQVGLDMYLELLSNAIARKQGKPIEPKKELKHANVALDGFIPEQFTDNDGDKLEMYQTISKISSLKELNDYQNRIKDLFGKIPKQVKLLFEHKKLDLFVNMPGVKSLKENDTQVTITMNETWTKHCDGVKVFEAMNEISPKIGLRLTNGMIEISIMKKKKYTDLLNKVIQNLQENDYASR</sequence>
<dbReference type="EC" id="3.6.4.-" evidence="9"/>
<evidence type="ECO:0000256" key="3">
    <source>
        <dbReference type="ARBA" id="ARBA00022763"/>
    </source>
</evidence>
<protein>
    <recommendedName>
        <fullName evidence="9">Transcription-repair-coupling factor</fullName>
        <shortName evidence="9">TRCF</shortName>
        <ecNumber evidence="9">3.6.4.-</ecNumber>
    </recommendedName>
</protein>
<feature type="domain" description="Helicase C-terminal" evidence="11">
    <location>
        <begin position="784"/>
        <end position="938"/>
    </location>
</feature>
<evidence type="ECO:0000313" key="12">
    <source>
        <dbReference type="EMBL" id="OUP61440.1"/>
    </source>
</evidence>
<keyword evidence="8 9" id="KW-0234">DNA repair</keyword>
<dbReference type="PANTHER" id="PTHR47964:SF1">
    <property type="entry name" value="ATP-DEPENDENT DNA HELICASE HOMOLOG RECG, CHLOROPLASTIC"/>
    <property type="match status" value="1"/>
</dbReference>
<keyword evidence="7 9" id="KW-0238">DNA-binding</keyword>
<dbReference type="InterPro" id="IPR011545">
    <property type="entry name" value="DEAD/DEAH_box_helicase_dom"/>
</dbReference>
<evidence type="ECO:0000313" key="13">
    <source>
        <dbReference type="Proteomes" id="UP000195447"/>
    </source>
</evidence>
<dbReference type="SMART" id="SM00982">
    <property type="entry name" value="TRCF"/>
    <property type="match status" value="1"/>
</dbReference>
<gene>
    <name evidence="9" type="primary">mfd</name>
    <name evidence="12" type="ORF">B5F14_02295</name>
</gene>
<keyword evidence="13" id="KW-1185">Reference proteome</keyword>
<dbReference type="Gene3D" id="3.90.1150.50">
    <property type="entry name" value="Transcription-repair-coupling factor, D7 domain"/>
    <property type="match status" value="1"/>
</dbReference>
<dbReference type="InterPro" id="IPR005118">
    <property type="entry name" value="TRCF_C"/>
</dbReference>
<dbReference type="Pfam" id="PF17757">
    <property type="entry name" value="UvrB_inter"/>
    <property type="match status" value="1"/>
</dbReference>
<dbReference type="Pfam" id="PF02559">
    <property type="entry name" value="CarD_TRCF_RID"/>
    <property type="match status" value="1"/>
</dbReference>
<dbReference type="InterPro" id="IPR041471">
    <property type="entry name" value="UvrB_inter"/>
</dbReference>
<dbReference type="GO" id="GO:0005524">
    <property type="term" value="F:ATP binding"/>
    <property type="evidence" value="ECO:0007669"/>
    <property type="project" value="UniProtKB-UniRule"/>
</dbReference>
<dbReference type="GO" id="GO:0000716">
    <property type="term" value="P:transcription-coupled nucleotide-excision repair, DNA damage recognition"/>
    <property type="evidence" value="ECO:0007669"/>
    <property type="project" value="UniProtKB-UniRule"/>
</dbReference>
<proteinExistence type="inferred from homology"/>
<dbReference type="SUPFAM" id="SSF141259">
    <property type="entry name" value="CarD-like"/>
    <property type="match status" value="1"/>
</dbReference>
<evidence type="ECO:0000259" key="11">
    <source>
        <dbReference type="PROSITE" id="PS51194"/>
    </source>
</evidence>
<dbReference type="InterPro" id="IPR001650">
    <property type="entry name" value="Helicase_C-like"/>
</dbReference>
<dbReference type="EMBL" id="NFKM01000003">
    <property type="protein sequence ID" value="OUP61440.1"/>
    <property type="molecule type" value="Genomic_DNA"/>
</dbReference>
<evidence type="ECO:0000256" key="5">
    <source>
        <dbReference type="ARBA" id="ARBA00022806"/>
    </source>
</evidence>
<dbReference type="HAMAP" id="MF_00969">
    <property type="entry name" value="TRCF"/>
    <property type="match status" value="1"/>
</dbReference>
<dbReference type="SMART" id="SM00490">
    <property type="entry name" value="HELICc"/>
    <property type="match status" value="1"/>
</dbReference>
<evidence type="ECO:0000256" key="7">
    <source>
        <dbReference type="ARBA" id="ARBA00023125"/>
    </source>
</evidence>
<dbReference type="GO" id="GO:0006355">
    <property type="term" value="P:regulation of DNA-templated transcription"/>
    <property type="evidence" value="ECO:0007669"/>
    <property type="project" value="UniProtKB-UniRule"/>
</dbReference>
<dbReference type="SUPFAM" id="SSF52540">
    <property type="entry name" value="P-loop containing nucleoside triphosphate hydrolases"/>
    <property type="match status" value="2"/>
</dbReference>
<dbReference type="Gene3D" id="3.40.50.300">
    <property type="entry name" value="P-loop containing nucleotide triphosphate hydrolases"/>
    <property type="match status" value="2"/>
</dbReference>
<dbReference type="Proteomes" id="UP000195447">
    <property type="component" value="Unassembled WGS sequence"/>
</dbReference>
<comment type="similarity">
    <text evidence="9">In the C-terminal section; belongs to the helicase family. RecG subfamily.</text>
</comment>
<keyword evidence="2 9" id="KW-0547">Nucleotide-binding</keyword>
<comment type="subcellular location">
    <subcellularLocation>
        <location evidence="9">Cytoplasm</location>
    </subcellularLocation>
</comment>
<dbReference type="PANTHER" id="PTHR47964">
    <property type="entry name" value="ATP-DEPENDENT DNA HELICASE HOMOLOG RECG, CHLOROPLASTIC"/>
    <property type="match status" value="1"/>
</dbReference>
<evidence type="ECO:0000256" key="8">
    <source>
        <dbReference type="ARBA" id="ARBA00023204"/>
    </source>
</evidence>
<dbReference type="CDD" id="cd17991">
    <property type="entry name" value="DEXHc_TRCF"/>
    <property type="match status" value="1"/>
</dbReference>
<comment type="caution">
    <text evidence="12">The sequence shown here is derived from an EMBL/GenBank/DDBJ whole genome shotgun (WGS) entry which is preliminary data.</text>
</comment>
<dbReference type="Gene3D" id="3.40.50.11180">
    <property type="match status" value="1"/>
</dbReference>
<evidence type="ECO:0000256" key="9">
    <source>
        <dbReference type="HAMAP-Rule" id="MF_00969"/>
    </source>
</evidence>
<feature type="domain" description="Helicase ATP-binding" evidence="10">
    <location>
        <begin position="602"/>
        <end position="763"/>
    </location>
</feature>
<dbReference type="Gene3D" id="3.30.2060.10">
    <property type="entry name" value="Penicillin-binding protein 1b domain"/>
    <property type="match status" value="1"/>
</dbReference>
<reference evidence="13" key="1">
    <citation type="submission" date="2017-04" db="EMBL/GenBank/DDBJ databases">
        <title>Function of individual gut microbiota members based on whole genome sequencing of pure cultures obtained from chicken caecum.</title>
        <authorList>
            <person name="Medvecky M."/>
            <person name="Cejkova D."/>
            <person name="Polansky O."/>
            <person name="Karasova D."/>
            <person name="Kubasova T."/>
            <person name="Cizek A."/>
            <person name="Rychlik I."/>
        </authorList>
    </citation>
    <scope>NUCLEOTIDE SEQUENCE [LARGE SCALE GENOMIC DNA]</scope>
    <source>
        <strain evidence="13">An178</strain>
    </source>
</reference>
<name>A0A1Y4LZW8_9FIRM</name>
<dbReference type="RefSeq" id="WP_087158235.1">
    <property type="nucleotide sequence ID" value="NZ_NFKM01000003.1"/>
</dbReference>
<dbReference type="Pfam" id="PF00271">
    <property type="entry name" value="Helicase_C"/>
    <property type="match status" value="1"/>
</dbReference>
<comment type="function">
    <text evidence="9">Couples transcription and DNA repair by recognizing RNA polymerase (RNAP) stalled at DNA lesions. Mediates ATP-dependent release of RNAP and its truncated transcript from the DNA, and recruitment of nucleotide excision repair machinery to the damaged site.</text>
</comment>
<dbReference type="PROSITE" id="PS51194">
    <property type="entry name" value="HELICASE_CTER"/>
    <property type="match status" value="1"/>
</dbReference>
<dbReference type="SUPFAM" id="SSF143517">
    <property type="entry name" value="TRCF domain-like"/>
    <property type="match status" value="1"/>
</dbReference>
<comment type="similarity">
    <text evidence="9">In the N-terminal section; belongs to the UvrB family.</text>
</comment>
<dbReference type="NCBIfam" id="TIGR00580">
    <property type="entry name" value="mfd"/>
    <property type="match status" value="1"/>
</dbReference>
<accession>A0A1Y4LZW8</accession>
<keyword evidence="3 9" id="KW-0227">DNA damage</keyword>
<keyword evidence="6 9" id="KW-0067">ATP-binding</keyword>
<dbReference type="GO" id="GO:0016787">
    <property type="term" value="F:hydrolase activity"/>
    <property type="evidence" value="ECO:0007669"/>
    <property type="project" value="UniProtKB-KW"/>
</dbReference>
<dbReference type="SMART" id="SM01058">
    <property type="entry name" value="CarD_TRCF"/>
    <property type="match status" value="1"/>
</dbReference>
<dbReference type="GO" id="GO:0003678">
    <property type="term" value="F:DNA helicase activity"/>
    <property type="evidence" value="ECO:0007669"/>
    <property type="project" value="TreeGrafter"/>
</dbReference>
<dbReference type="AlphaFoldDB" id="A0A1Y4LZW8"/>
<evidence type="ECO:0000256" key="1">
    <source>
        <dbReference type="ARBA" id="ARBA00022490"/>
    </source>
</evidence>